<dbReference type="PANTHER" id="PTHR43716:SF1">
    <property type="entry name" value="D-2-HYDROXYGLUTARATE DEHYDROGENASE, MITOCHONDRIAL"/>
    <property type="match status" value="1"/>
</dbReference>
<proteinExistence type="inferred from homology"/>
<comment type="similarity">
    <text evidence="2">Belongs to the FAD-binding oxidoreductase/transferase type 4 family.</text>
</comment>
<evidence type="ECO:0000256" key="6">
    <source>
        <dbReference type="ARBA" id="ARBA00051436"/>
    </source>
</evidence>
<dbReference type="PROSITE" id="PS51387">
    <property type="entry name" value="FAD_PCMH"/>
    <property type="match status" value="1"/>
</dbReference>
<dbReference type="GO" id="GO:0071949">
    <property type="term" value="F:FAD binding"/>
    <property type="evidence" value="ECO:0007669"/>
    <property type="project" value="InterPro"/>
</dbReference>
<dbReference type="Pfam" id="PF01565">
    <property type="entry name" value="FAD_binding_4"/>
    <property type="match status" value="1"/>
</dbReference>
<evidence type="ECO:0000259" key="7">
    <source>
        <dbReference type="PROSITE" id="PS51387"/>
    </source>
</evidence>
<dbReference type="InterPro" id="IPR004113">
    <property type="entry name" value="FAD-bd_oxidored_4_C"/>
</dbReference>
<comment type="catalytic activity">
    <reaction evidence="6">
        <text>(R)-lactate + 2 Fe(III)-[cytochrome c] = 2 Fe(II)-[cytochrome c] + pyruvate + 2 H(+)</text>
        <dbReference type="Rhea" id="RHEA:13521"/>
        <dbReference type="Rhea" id="RHEA-COMP:10350"/>
        <dbReference type="Rhea" id="RHEA-COMP:14399"/>
        <dbReference type="ChEBI" id="CHEBI:15361"/>
        <dbReference type="ChEBI" id="CHEBI:15378"/>
        <dbReference type="ChEBI" id="CHEBI:16004"/>
        <dbReference type="ChEBI" id="CHEBI:29033"/>
        <dbReference type="ChEBI" id="CHEBI:29034"/>
        <dbReference type="EC" id="1.1.2.4"/>
    </reaction>
</comment>
<dbReference type="GO" id="GO:0005739">
    <property type="term" value="C:mitochondrion"/>
    <property type="evidence" value="ECO:0007669"/>
    <property type="project" value="TreeGrafter"/>
</dbReference>
<dbReference type="InterPro" id="IPR016166">
    <property type="entry name" value="FAD-bd_PCMH"/>
</dbReference>
<dbReference type="FunFam" id="3.30.43.10:FF:000011">
    <property type="entry name" value="D-lactate dehydrogenase (Cytochrome)"/>
    <property type="match status" value="1"/>
</dbReference>
<evidence type="ECO:0000256" key="3">
    <source>
        <dbReference type="ARBA" id="ARBA00022630"/>
    </source>
</evidence>
<keyword evidence="5" id="KW-0560">Oxidoreductase</keyword>
<keyword evidence="9" id="KW-1185">Reference proteome</keyword>
<dbReference type="InterPro" id="IPR016167">
    <property type="entry name" value="FAD-bd_PCMH_sub1"/>
</dbReference>
<dbReference type="Gene3D" id="3.30.70.2740">
    <property type="match status" value="1"/>
</dbReference>
<dbReference type="OrthoDB" id="5332616at2759"/>
<name>A0A1J8QMY2_9AGAM</name>
<sequence>MLSLRHLARPSSCSRRWAHNIPSFSHLNAVNEQDIAHFSNILAPSSILSTLPSVATPADDLAPYNLDWMGKYHGQANSVLRPRTTEQVSEIVKYCAHRRIGIVPQGGNTGLVGGGISLQKEIVLSLGAMNNVRSFDPVSGILVADAGCILQSLSDYIAPHNHIMPLDLGAKGSCQIGGNISTNAGGLRLLRYGSLHGTVLGLEVVLPDGTILDQLSTLRKDNTGYDLKQLFIGGEGTLGIVTGVSILVPPAPQATNNIFLALPRFDNVLPLFQIVKRQLGEIMSAFEYIDRTAYDMGLKHGLGPLLDAEEVGDSECFILVETSGGNNDHDLEKLNHLLEHLLAADQPLINTGTLSQSPSQFNSIWAMREGLTECCQKEGKPYKYDVSVPLADFQKVVDAVRERMISKGLYGDHAISKVMGYGHVGDGNTILPTSEGRSTYPFVGNLHLNVIAKHGYRPELEAALEPFIYEVVGEYLVSPKALGMDVDDMDPASHKGSVSAEHGIGSMKTHALHYSKSDVSIEWMRKVKQVFDPLNIMNPGKVLP</sequence>
<gene>
    <name evidence="8" type="ORF">AZE42_00314</name>
</gene>
<dbReference type="InterPro" id="IPR016171">
    <property type="entry name" value="Vanillyl_alc_oxidase_C-sub2"/>
</dbReference>
<dbReference type="PANTHER" id="PTHR43716">
    <property type="entry name" value="D-2-HYDROXYGLUTARATE DEHYDROGENASE, MITOCHONDRIAL"/>
    <property type="match status" value="1"/>
</dbReference>
<dbReference type="STRING" id="180088.A0A1J8QMY2"/>
<evidence type="ECO:0000256" key="5">
    <source>
        <dbReference type="ARBA" id="ARBA00023002"/>
    </source>
</evidence>
<dbReference type="Gene3D" id="3.30.465.10">
    <property type="match status" value="1"/>
</dbReference>
<dbReference type="FunFam" id="3.30.465.10:FF:000001">
    <property type="entry name" value="D-2-hydroxyglutarate dehydrogenase, mitochondrial"/>
    <property type="match status" value="1"/>
</dbReference>
<comment type="cofactor">
    <cofactor evidence="1">
        <name>FAD</name>
        <dbReference type="ChEBI" id="CHEBI:57692"/>
    </cofactor>
</comment>
<dbReference type="InterPro" id="IPR016169">
    <property type="entry name" value="FAD-bd_PCMH_sub2"/>
</dbReference>
<reference evidence="8 9" key="1">
    <citation type="submission" date="2016-03" db="EMBL/GenBank/DDBJ databases">
        <title>Comparative genomics of the ectomycorrhizal sister species Rhizopogon vinicolor and Rhizopogon vesiculosus (Basidiomycota: Boletales) reveals a divergence of the mating type B locus.</title>
        <authorList>
            <person name="Mujic A.B."/>
            <person name="Kuo A."/>
            <person name="Tritt A."/>
            <person name="Lipzen A."/>
            <person name="Chen C."/>
            <person name="Johnson J."/>
            <person name="Sharma A."/>
            <person name="Barry K."/>
            <person name="Grigoriev I.V."/>
            <person name="Spatafora J.W."/>
        </authorList>
    </citation>
    <scope>NUCLEOTIDE SEQUENCE [LARGE SCALE GENOMIC DNA]</scope>
    <source>
        <strain evidence="8 9">AM-OR11-056</strain>
    </source>
</reference>
<evidence type="ECO:0000256" key="1">
    <source>
        <dbReference type="ARBA" id="ARBA00001974"/>
    </source>
</evidence>
<dbReference type="InterPro" id="IPR006094">
    <property type="entry name" value="Oxid_FAD_bind_N"/>
</dbReference>
<dbReference type="SUPFAM" id="SSF55103">
    <property type="entry name" value="FAD-linked oxidases, C-terminal domain"/>
    <property type="match status" value="1"/>
</dbReference>
<dbReference type="Gene3D" id="1.10.45.10">
    <property type="entry name" value="Vanillyl-alcohol Oxidase, Chain A, domain 4"/>
    <property type="match status" value="1"/>
</dbReference>
<feature type="domain" description="FAD-binding PCMH-type" evidence="7">
    <location>
        <begin position="72"/>
        <end position="251"/>
    </location>
</feature>
<evidence type="ECO:0000256" key="4">
    <source>
        <dbReference type="ARBA" id="ARBA00022827"/>
    </source>
</evidence>
<dbReference type="InterPro" id="IPR016164">
    <property type="entry name" value="FAD-linked_Oxase-like_C"/>
</dbReference>
<dbReference type="FunFam" id="3.30.70.2190:FF:000001">
    <property type="entry name" value="D-2-hydroxyglutarate dehydrogenase mitochondrial"/>
    <property type="match status" value="1"/>
</dbReference>
<dbReference type="Pfam" id="PF02913">
    <property type="entry name" value="FAD-oxidase_C"/>
    <property type="match status" value="1"/>
</dbReference>
<dbReference type="SUPFAM" id="SSF56176">
    <property type="entry name" value="FAD-binding/transporter-associated domain-like"/>
    <property type="match status" value="1"/>
</dbReference>
<dbReference type="FunFam" id="1.10.45.10:FF:000001">
    <property type="entry name" value="D-lactate dehydrogenase mitochondrial"/>
    <property type="match status" value="1"/>
</dbReference>
<organism evidence="8 9">
    <name type="scientific">Rhizopogon vesiculosus</name>
    <dbReference type="NCBI Taxonomy" id="180088"/>
    <lineage>
        <taxon>Eukaryota</taxon>
        <taxon>Fungi</taxon>
        <taxon>Dikarya</taxon>
        <taxon>Basidiomycota</taxon>
        <taxon>Agaricomycotina</taxon>
        <taxon>Agaricomycetes</taxon>
        <taxon>Agaricomycetidae</taxon>
        <taxon>Boletales</taxon>
        <taxon>Suillineae</taxon>
        <taxon>Rhizopogonaceae</taxon>
        <taxon>Rhizopogon</taxon>
    </lineage>
</organism>
<accession>A0A1J8QMY2</accession>
<evidence type="ECO:0000256" key="2">
    <source>
        <dbReference type="ARBA" id="ARBA00008000"/>
    </source>
</evidence>
<dbReference type="Proteomes" id="UP000183567">
    <property type="component" value="Unassembled WGS sequence"/>
</dbReference>
<comment type="caution">
    <text evidence="8">The sequence shown here is derived from an EMBL/GenBank/DDBJ whole genome shotgun (WGS) entry which is preliminary data.</text>
</comment>
<dbReference type="GO" id="GO:0004458">
    <property type="term" value="F:D-lactate dehydrogenase (cytochrome) activity"/>
    <property type="evidence" value="ECO:0007669"/>
    <property type="project" value="UniProtKB-EC"/>
</dbReference>
<keyword evidence="4" id="KW-0274">FAD</keyword>
<protein>
    <recommendedName>
        <fullName evidence="7">FAD-binding PCMH-type domain-containing protein</fullName>
    </recommendedName>
</protein>
<dbReference type="Gene3D" id="3.30.70.2190">
    <property type="match status" value="1"/>
</dbReference>
<keyword evidence="3" id="KW-0285">Flavoprotein</keyword>
<dbReference type="InterPro" id="IPR051264">
    <property type="entry name" value="FAD-oxidored/transferase_4"/>
</dbReference>
<dbReference type="Gene3D" id="3.30.43.10">
    <property type="entry name" value="Uridine Diphospho-n-acetylenolpyruvylglucosamine Reductase, domain 2"/>
    <property type="match status" value="1"/>
</dbReference>
<dbReference type="EMBL" id="LVVM01005376">
    <property type="protein sequence ID" value="OJA10770.1"/>
    <property type="molecule type" value="Genomic_DNA"/>
</dbReference>
<dbReference type="AlphaFoldDB" id="A0A1J8QMY2"/>
<evidence type="ECO:0000313" key="9">
    <source>
        <dbReference type="Proteomes" id="UP000183567"/>
    </source>
</evidence>
<dbReference type="InterPro" id="IPR036318">
    <property type="entry name" value="FAD-bd_PCMH-like_sf"/>
</dbReference>
<evidence type="ECO:0000313" key="8">
    <source>
        <dbReference type="EMBL" id="OJA10770.1"/>
    </source>
</evidence>